<evidence type="ECO:0000256" key="2">
    <source>
        <dbReference type="ARBA" id="ARBA00006479"/>
    </source>
</evidence>
<dbReference type="PANTHER" id="PTHR18964:SF149">
    <property type="entry name" value="BIFUNCTIONAL UDP-N-ACETYLGLUCOSAMINE 2-EPIMERASE_N-ACETYLMANNOSAMINE KINASE"/>
    <property type="match status" value="1"/>
</dbReference>
<evidence type="ECO:0000256" key="1">
    <source>
        <dbReference type="ARBA" id="ARBA00002486"/>
    </source>
</evidence>
<dbReference type="InterPro" id="IPR036388">
    <property type="entry name" value="WH-like_DNA-bd_sf"/>
</dbReference>
<accession>A0A7X0STJ1</accession>
<protein>
    <submittedName>
        <fullName evidence="4">ROK family transcriptional regulator</fullName>
    </submittedName>
</protein>
<evidence type="ECO:0000313" key="4">
    <source>
        <dbReference type="EMBL" id="MBB6734625.1"/>
    </source>
</evidence>
<dbReference type="RefSeq" id="WP_185132281.1">
    <property type="nucleotide sequence ID" value="NZ_JACJVO010000034.1"/>
</dbReference>
<dbReference type="Gene3D" id="3.30.420.40">
    <property type="match status" value="2"/>
</dbReference>
<name>A0A7X0STJ1_9BACL</name>
<dbReference type="InterPro" id="IPR043129">
    <property type="entry name" value="ATPase_NBD"/>
</dbReference>
<dbReference type="InterPro" id="IPR000600">
    <property type="entry name" value="ROK"/>
</dbReference>
<dbReference type="EMBL" id="JACJVO010000034">
    <property type="protein sequence ID" value="MBB6734625.1"/>
    <property type="molecule type" value="Genomic_DNA"/>
</dbReference>
<keyword evidence="5" id="KW-1185">Reference proteome</keyword>
<keyword evidence="3" id="KW-0119">Carbohydrate metabolism</keyword>
<dbReference type="Proteomes" id="UP000564644">
    <property type="component" value="Unassembled WGS sequence"/>
</dbReference>
<keyword evidence="3" id="KW-0859">Xylose metabolism</keyword>
<reference evidence="4 5" key="1">
    <citation type="submission" date="2020-08" db="EMBL/GenBank/DDBJ databases">
        <title>Cohnella phylogeny.</title>
        <authorList>
            <person name="Dunlap C."/>
        </authorList>
    </citation>
    <scope>NUCLEOTIDE SEQUENCE [LARGE SCALE GENOMIC DNA]</scope>
    <source>
        <strain evidence="4 5">CBP 2801</strain>
    </source>
</reference>
<dbReference type="SUPFAM" id="SSF46785">
    <property type="entry name" value="Winged helix' DNA-binding domain"/>
    <property type="match status" value="1"/>
</dbReference>
<dbReference type="GO" id="GO:0042732">
    <property type="term" value="P:D-xylose metabolic process"/>
    <property type="evidence" value="ECO:0007669"/>
    <property type="project" value="UniProtKB-KW"/>
</dbReference>
<proteinExistence type="inferred from homology"/>
<organism evidence="4 5">
    <name type="scientific">Cohnella zeiphila</name>
    <dbReference type="NCBI Taxonomy" id="2761120"/>
    <lineage>
        <taxon>Bacteria</taxon>
        <taxon>Bacillati</taxon>
        <taxon>Bacillota</taxon>
        <taxon>Bacilli</taxon>
        <taxon>Bacillales</taxon>
        <taxon>Paenibacillaceae</taxon>
        <taxon>Cohnella</taxon>
    </lineage>
</organism>
<dbReference type="InterPro" id="IPR036390">
    <property type="entry name" value="WH_DNA-bd_sf"/>
</dbReference>
<gene>
    <name evidence="4" type="ORF">H7C18_27230</name>
</gene>
<dbReference type="AlphaFoldDB" id="A0A7X0STJ1"/>
<comment type="similarity">
    <text evidence="2">Belongs to the ROK (NagC/XylR) family.</text>
</comment>
<evidence type="ECO:0000256" key="3">
    <source>
        <dbReference type="ARBA" id="ARBA00022629"/>
    </source>
</evidence>
<dbReference type="Gene3D" id="1.10.10.10">
    <property type="entry name" value="Winged helix-like DNA-binding domain superfamily/Winged helix DNA-binding domain"/>
    <property type="match status" value="1"/>
</dbReference>
<sequence>MRKGNLELFKKINRDLVLETIRSHQPISRAKVAQRLNFSRSTVSSIVDELIAKKFVVETGLGSSTKEGGRRAIELGFNPKSGFGVGVELTAAGLLVCITDLDGNVMRKERWDAGSDFKTIYDCILASLERASVQMDTVIAVGFCIPGLTNSKKGIIVDAPELGWKDVPFVEEMKKFLDKPIYVNNDVNCAALGERWVGGAKDLDDFIYIYIGLGSGVGSAIVANGNLVHGKDFMAGEIAYLIQEEDVSRNRVNAAGEFGVFEKKVSGKSLAENESSVQALFQGYEQGDPRSVQTVNRFVTHLSIGIANMVSLLNPEMVILGGEVAGYLKPVLNEVRSNVSRMTPIQTTVEITAMGPEAGVLGVIAYAFDQEQNVI</sequence>
<dbReference type="PANTHER" id="PTHR18964">
    <property type="entry name" value="ROK (REPRESSOR, ORF, KINASE) FAMILY"/>
    <property type="match status" value="1"/>
</dbReference>
<evidence type="ECO:0000313" key="5">
    <source>
        <dbReference type="Proteomes" id="UP000564644"/>
    </source>
</evidence>
<comment type="function">
    <text evidence="1">Transcriptional repressor of xylose-utilizing enzymes.</text>
</comment>
<dbReference type="SUPFAM" id="SSF53067">
    <property type="entry name" value="Actin-like ATPase domain"/>
    <property type="match status" value="1"/>
</dbReference>
<comment type="caution">
    <text evidence="4">The sequence shown here is derived from an EMBL/GenBank/DDBJ whole genome shotgun (WGS) entry which is preliminary data.</text>
</comment>
<dbReference type="Pfam" id="PF00480">
    <property type="entry name" value="ROK"/>
    <property type="match status" value="1"/>
</dbReference>